<dbReference type="PANTHER" id="PTHR33164:SF101">
    <property type="entry name" value="TRANSCRIPTIONAL REPRESSOR MPRA"/>
    <property type="match status" value="1"/>
</dbReference>
<dbReference type="SMART" id="SM00347">
    <property type="entry name" value="HTH_MARR"/>
    <property type="match status" value="1"/>
</dbReference>
<dbReference type="AlphaFoldDB" id="A0A318SPK9"/>
<evidence type="ECO:0000313" key="2">
    <source>
        <dbReference type="EMBL" id="PYE54763.1"/>
    </source>
</evidence>
<keyword evidence="3" id="KW-1185">Reference proteome</keyword>
<dbReference type="Proteomes" id="UP000248326">
    <property type="component" value="Unassembled WGS sequence"/>
</dbReference>
<reference evidence="2 3" key="1">
    <citation type="submission" date="2018-06" db="EMBL/GenBank/DDBJ databases">
        <title>Genomic Encyclopedia of Type Strains, Phase IV (KMG-IV): sequencing the most valuable type-strain genomes for metagenomic binning, comparative biology and taxonomic classification.</title>
        <authorList>
            <person name="Goeker M."/>
        </authorList>
    </citation>
    <scope>NUCLEOTIDE SEQUENCE [LARGE SCALE GENOMIC DNA]</scope>
    <source>
        <strain evidence="2 3">DSM 18048</strain>
    </source>
</reference>
<dbReference type="EMBL" id="QJSX01000004">
    <property type="protein sequence ID" value="PYE54763.1"/>
    <property type="molecule type" value="Genomic_DNA"/>
</dbReference>
<dbReference type="PROSITE" id="PS50995">
    <property type="entry name" value="HTH_MARR_2"/>
    <property type="match status" value="1"/>
</dbReference>
<dbReference type="PANTHER" id="PTHR33164">
    <property type="entry name" value="TRANSCRIPTIONAL REGULATOR, MARR FAMILY"/>
    <property type="match status" value="1"/>
</dbReference>
<dbReference type="InterPro" id="IPR036388">
    <property type="entry name" value="WH-like_DNA-bd_sf"/>
</dbReference>
<gene>
    <name evidence="2" type="ORF">DES52_10433</name>
</gene>
<dbReference type="PRINTS" id="PR00598">
    <property type="entry name" value="HTHMARR"/>
</dbReference>
<dbReference type="GO" id="GO:0006950">
    <property type="term" value="P:response to stress"/>
    <property type="evidence" value="ECO:0007669"/>
    <property type="project" value="TreeGrafter"/>
</dbReference>
<dbReference type="Pfam" id="PF01047">
    <property type="entry name" value="MarR"/>
    <property type="match status" value="1"/>
</dbReference>
<dbReference type="Gene3D" id="1.10.10.10">
    <property type="entry name" value="Winged helix-like DNA-binding domain superfamily/Winged helix DNA-binding domain"/>
    <property type="match status" value="1"/>
</dbReference>
<dbReference type="InterPro" id="IPR000835">
    <property type="entry name" value="HTH_MarR-typ"/>
</dbReference>
<dbReference type="GO" id="GO:0003700">
    <property type="term" value="F:DNA-binding transcription factor activity"/>
    <property type="evidence" value="ECO:0007669"/>
    <property type="project" value="InterPro"/>
</dbReference>
<name>A0A318SPK9_9DEIO</name>
<sequence length="150" mass="17015">MPTHWEGSTEERIALDAYIKLWRASQSVESRANRHLGDHDLTLSQFSVLEALLFLGPMTQRKLADKILRTSGNLTMVIDNLERSGFVRRERNEKDRREVIVRLTDEGRAKVENLMDEHVKGIVEVFSALSEDEQVVLARLCKKLGVGGAT</sequence>
<proteinExistence type="predicted"/>
<dbReference type="RefSeq" id="WP_110885891.1">
    <property type="nucleotide sequence ID" value="NZ_QJSX01000004.1"/>
</dbReference>
<dbReference type="InterPro" id="IPR039422">
    <property type="entry name" value="MarR/SlyA-like"/>
</dbReference>
<organism evidence="2 3">
    <name type="scientific">Deinococcus yavapaiensis KR-236</name>
    <dbReference type="NCBI Taxonomy" id="694435"/>
    <lineage>
        <taxon>Bacteria</taxon>
        <taxon>Thermotogati</taxon>
        <taxon>Deinococcota</taxon>
        <taxon>Deinococci</taxon>
        <taxon>Deinococcales</taxon>
        <taxon>Deinococcaceae</taxon>
        <taxon>Deinococcus</taxon>
    </lineage>
</organism>
<evidence type="ECO:0000313" key="3">
    <source>
        <dbReference type="Proteomes" id="UP000248326"/>
    </source>
</evidence>
<dbReference type="SUPFAM" id="SSF46785">
    <property type="entry name" value="Winged helix' DNA-binding domain"/>
    <property type="match status" value="1"/>
</dbReference>
<evidence type="ECO:0000259" key="1">
    <source>
        <dbReference type="PROSITE" id="PS50995"/>
    </source>
</evidence>
<comment type="caution">
    <text evidence="2">The sequence shown here is derived from an EMBL/GenBank/DDBJ whole genome shotgun (WGS) entry which is preliminary data.</text>
</comment>
<dbReference type="InterPro" id="IPR036390">
    <property type="entry name" value="WH_DNA-bd_sf"/>
</dbReference>
<dbReference type="OrthoDB" id="9799747at2"/>
<feature type="domain" description="HTH marR-type" evidence="1">
    <location>
        <begin position="14"/>
        <end position="146"/>
    </location>
</feature>
<accession>A0A318SPK9</accession>
<protein>
    <submittedName>
        <fullName evidence="2">MarR family transcriptional regulator</fullName>
    </submittedName>
</protein>